<feature type="compositionally biased region" description="Polar residues" evidence="5">
    <location>
        <begin position="179"/>
        <end position="196"/>
    </location>
</feature>
<keyword evidence="9" id="KW-1185">Reference proteome</keyword>
<evidence type="ECO:0000313" key="8">
    <source>
        <dbReference type="EMBL" id="KAK3901554.1"/>
    </source>
</evidence>
<comment type="caution">
    <text evidence="8">The sequence shown here is derived from an EMBL/GenBank/DDBJ whole genome shotgun (WGS) entry which is preliminary data.</text>
</comment>
<dbReference type="EMBL" id="MU855571">
    <property type="protein sequence ID" value="KAK3901554.1"/>
    <property type="molecule type" value="Genomic_DNA"/>
</dbReference>
<evidence type="ECO:0000259" key="7">
    <source>
        <dbReference type="Pfam" id="PF01284"/>
    </source>
</evidence>
<comment type="subcellular location">
    <subcellularLocation>
        <location evidence="1">Membrane</location>
        <topology evidence="1">Multi-pass membrane protein</topology>
    </subcellularLocation>
</comment>
<organism evidence="8 9">
    <name type="scientific">Staphylotrichum tortipilum</name>
    <dbReference type="NCBI Taxonomy" id="2831512"/>
    <lineage>
        <taxon>Eukaryota</taxon>
        <taxon>Fungi</taxon>
        <taxon>Dikarya</taxon>
        <taxon>Ascomycota</taxon>
        <taxon>Pezizomycotina</taxon>
        <taxon>Sordariomycetes</taxon>
        <taxon>Sordariomycetidae</taxon>
        <taxon>Sordariales</taxon>
        <taxon>Chaetomiaceae</taxon>
        <taxon>Staphylotrichum</taxon>
    </lineage>
</organism>
<keyword evidence="3 6" id="KW-1133">Transmembrane helix</keyword>
<dbReference type="Pfam" id="PF01284">
    <property type="entry name" value="MARVEL"/>
    <property type="match status" value="1"/>
</dbReference>
<evidence type="ECO:0000256" key="2">
    <source>
        <dbReference type="ARBA" id="ARBA00022692"/>
    </source>
</evidence>
<dbReference type="PANTHER" id="PTHR39608">
    <property type="entry name" value="INTEGRAL MEMBRANE PROTEIN (AFU_ORTHOLOGUE AFUA_5G08640)"/>
    <property type="match status" value="1"/>
</dbReference>
<keyword evidence="2 6" id="KW-0812">Transmembrane</keyword>
<dbReference type="Proteomes" id="UP001303889">
    <property type="component" value="Unassembled WGS sequence"/>
</dbReference>
<keyword evidence="4 6" id="KW-0472">Membrane</keyword>
<feature type="region of interest" description="Disordered" evidence="5">
    <location>
        <begin position="171"/>
        <end position="216"/>
    </location>
</feature>
<dbReference type="GO" id="GO:0016020">
    <property type="term" value="C:membrane"/>
    <property type="evidence" value="ECO:0007669"/>
    <property type="project" value="UniProtKB-SubCell"/>
</dbReference>
<proteinExistence type="predicted"/>
<evidence type="ECO:0000256" key="5">
    <source>
        <dbReference type="SAM" id="MobiDB-lite"/>
    </source>
</evidence>
<dbReference type="AlphaFoldDB" id="A0AAN6MJ57"/>
<feature type="domain" description="MARVEL" evidence="7">
    <location>
        <begin position="8"/>
        <end position="152"/>
    </location>
</feature>
<dbReference type="PANTHER" id="PTHR39608:SF2">
    <property type="entry name" value="MARVEL DOMAIN-CONTAINING PROTEIN"/>
    <property type="match status" value="1"/>
</dbReference>
<evidence type="ECO:0000256" key="4">
    <source>
        <dbReference type="ARBA" id="ARBA00023136"/>
    </source>
</evidence>
<reference evidence="8" key="1">
    <citation type="journal article" date="2023" name="Mol. Phylogenet. Evol.">
        <title>Genome-scale phylogeny and comparative genomics of the fungal order Sordariales.</title>
        <authorList>
            <person name="Hensen N."/>
            <person name="Bonometti L."/>
            <person name="Westerberg I."/>
            <person name="Brannstrom I.O."/>
            <person name="Guillou S."/>
            <person name="Cros-Aarteil S."/>
            <person name="Calhoun S."/>
            <person name="Haridas S."/>
            <person name="Kuo A."/>
            <person name="Mondo S."/>
            <person name="Pangilinan J."/>
            <person name="Riley R."/>
            <person name="LaButti K."/>
            <person name="Andreopoulos B."/>
            <person name="Lipzen A."/>
            <person name="Chen C."/>
            <person name="Yan M."/>
            <person name="Daum C."/>
            <person name="Ng V."/>
            <person name="Clum A."/>
            <person name="Steindorff A."/>
            <person name="Ohm R.A."/>
            <person name="Martin F."/>
            <person name="Silar P."/>
            <person name="Natvig D.O."/>
            <person name="Lalanne C."/>
            <person name="Gautier V."/>
            <person name="Ament-Velasquez S.L."/>
            <person name="Kruys A."/>
            <person name="Hutchinson M.I."/>
            <person name="Powell A.J."/>
            <person name="Barry K."/>
            <person name="Miller A.N."/>
            <person name="Grigoriev I.V."/>
            <person name="Debuchy R."/>
            <person name="Gladieux P."/>
            <person name="Hiltunen Thoren M."/>
            <person name="Johannesson H."/>
        </authorList>
    </citation>
    <scope>NUCLEOTIDE SEQUENCE</scope>
    <source>
        <strain evidence="8">CBS 103.79</strain>
    </source>
</reference>
<protein>
    <recommendedName>
        <fullName evidence="7">MARVEL domain-containing protein</fullName>
    </recommendedName>
</protein>
<accession>A0AAN6MJ57</accession>
<feature type="transmembrane region" description="Helical" evidence="6">
    <location>
        <begin position="44"/>
        <end position="64"/>
    </location>
</feature>
<evidence type="ECO:0000256" key="6">
    <source>
        <dbReference type="SAM" id="Phobius"/>
    </source>
</evidence>
<evidence type="ECO:0000256" key="3">
    <source>
        <dbReference type="ARBA" id="ARBA00022989"/>
    </source>
</evidence>
<feature type="transmembrane region" description="Helical" evidence="6">
    <location>
        <begin position="70"/>
        <end position="89"/>
    </location>
</feature>
<feature type="transmembrane region" description="Helical" evidence="6">
    <location>
        <begin position="12"/>
        <end position="32"/>
    </location>
</feature>
<sequence length="216" mass="23769">MGTASRVAQLCLRIWQLICSVIVLGILSSFLHRVSQAGATRDGRIVYGIITSSISTAFSIVFIAPFLYSFLAWPADFVLFIMWLVLFCLEMTRTGVHTCSGGWFSNYWSFYWGRFWRRPVLVTTSSSGCSQWRTVLAFSFLAMFAFFITTFLGAYVVYNYWTGKKTERRTGAGTAAIPPTSQIGGPSQMANPSQTGGVVDTEPGLGAAPAQPGQYV</sequence>
<reference evidence="8" key="2">
    <citation type="submission" date="2023-05" db="EMBL/GenBank/DDBJ databases">
        <authorList>
            <consortium name="Lawrence Berkeley National Laboratory"/>
            <person name="Steindorff A."/>
            <person name="Hensen N."/>
            <person name="Bonometti L."/>
            <person name="Westerberg I."/>
            <person name="Brannstrom I.O."/>
            <person name="Guillou S."/>
            <person name="Cros-Aarteil S."/>
            <person name="Calhoun S."/>
            <person name="Haridas S."/>
            <person name="Kuo A."/>
            <person name="Mondo S."/>
            <person name="Pangilinan J."/>
            <person name="Riley R."/>
            <person name="Labutti K."/>
            <person name="Andreopoulos B."/>
            <person name="Lipzen A."/>
            <person name="Chen C."/>
            <person name="Yanf M."/>
            <person name="Daum C."/>
            <person name="Ng V."/>
            <person name="Clum A."/>
            <person name="Ohm R."/>
            <person name="Martin F."/>
            <person name="Silar P."/>
            <person name="Natvig D."/>
            <person name="Lalanne C."/>
            <person name="Gautier V."/>
            <person name="Ament-Velasquez S.L."/>
            <person name="Kruys A."/>
            <person name="Hutchinson M.I."/>
            <person name="Powell A.J."/>
            <person name="Barry K."/>
            <person name="Miller A.N."/>
            <person name="Grigoriev I.V."/>
            <person name="Debuchy R."/>
            <person name="Gladieux P."/>
            <person name="Thoren M.H."/>
            <person name="Johannesson H."/>
        </authorList>
    </citation>
    <scope>NUCLEOTIDE SEQUENCE</scope>
    <source>
        <strain evidence="8">CBS 103.79</strain>
    </source>
</reference>
<evidence type="ECO:0000256" key="1">
    <source>
        <dbReference type="ARBA" id="ARBA00004141"/>
    </source>
</evidence>
<name>A0AAN6MJ57_9PEZI</name>
<gene>
    <name evidence="8" type="ORF">C8A05DRAFT_34769</name>
</gene>
<feature type="transmembrane region" description="Helical" evidence="6">
    <location>
        <begin position="96"/>
        <end position="115"/>
    </location>
</feature>
<dbReference type="InterPro" id="IPR008253">
    <property type="entry name" value="Marvel"/>
</dbReference>
<evidence type="ECO:0000313" key="9">
    <source>
        <dbReference type="Proteomes" id="UP001303889"/>
    </source>
</evidence>
<feature type="transmembrane region" description="Helical" evidence="6">
    <location>
        <begin position="135"/>
        <end position="158"/>
    </location>
</feature>